<evidence type="ECO:0000313" key="1">
    <source>
        <dbReference type="EMBL" id="GAF98481.1"/>
    </source>
</evidence>
<accession>X0UGR8</accession>
<sequence>ASSAISGLPVYIRAYPRSSSFFVTFDITLF</sequence>
<reference evidence="1" key="1">
    <citation type="journal article" date="2014" name="Front. Microbiol.">
        <title>High frequency of phylogenetically diverse reductive dehalogenase-homologous genes in deep subseafloor sedimentary metagenomes.</title>
        <authorList>
            <person name="Kawai M."/>
            <person name="Futagami T."/>
            <person name="Toyoda A."/>
            <person name="Takaki Y."/>
            <person name="Nishi S."/>
            <person name="Hori S."/>
            <person name="Arai W."/>
            <person name="Tsubouchi T."/>
            <person name="Morono Y."/>
            <person name="Uchiyama I."/>
            <person name="Ito T."/>
            <person name="Fujiyama A."/>
            <person name="Inagaki F."/>
            <person name="Takami H."/>
        </authorList>
    </citation>
    <scope>NUCLEOTIDE SEQUENCE</scope>
    <source>
        <strain evidence="1">Expedition CK06-06</strain>
    </source>
</reference>
<protein>
    <submittedName>
        <fullName evidence="1">Uncharacterized protein</fullName>
    </submittedName>
</protein>
<dbReference type="AlphaFoldDB" id="X0UGR8"/>
<feature type="non-terminal residue" evidence="1">
    <location>
        <position position="1"/>
    </location>
</feature>
<organism evidence="1">
    <name type="scientific">marine sediment metagenome</name>
    <dbReference type="NCBI Taxonomy" id="412755"/>
    <lineage>
        <taxon>unclassified sequences</taxon>
        <taxon>metagenomes</taxon>
        <taxon>ecological metagenomes</taxon>
    </lineage>
</organism>
<comment type="caution">
    <text evidence="1">The sequence shown here is derived from an EMBL/GenBank/DDBJ whole genome shotgun (WGS) entry which is preliminary data.</text>
</comment>
<dbReference type="EMBL" id="BARS01016188">
    <property type="protein sequence ID" value="GAF98481.1"/>
    <property type="molecule type" value="Genomic_DNA"/>
</dbReference>
<name>X0UGR8_9ZZZZ</name>
<gene>
    <name evidence="1" type="ORF">S01H1_26688</name>
</gene>
<proteinExistence type="predicted"/>